<accession>A0ACC6L3P3</accession>
<name>A0ACC6L3P3_9SPHI</name>
<dbReference type="Proteomes" id="UP001246858">
    <property type="component" value="Unassembled WGS sequence"/>
</dbReference>
<sequence length="379" mass="41761">MNKIQVQELLEKFGEGRATEQELRLLEHWFSKQTKLNHDDRMLENSAEVSQQMWMEVYHATAPVSKPNRVKLWPRIAVAASVVFVLGISGYLFFKNQETKVTPLTTFATDVAPGTSGATLTLANGKKIKLQNAAKGQLANEAGVLINKTAEGKLVYELKSSGAEAEDINTLTTAKGETFEVRLPDGSLVWLNAESSISYAATLNNKGLRQVKLDGEAYFEVAHNAERPFRVSSKGQLIEVLGTKFNINAYADEPATTTTLLQGAVKVSKQGAPGKDGIRLQPGQQSTLTKNGLNLSNVNPENAIAWKKGYFDFKAENMESVMRKLSRWYNIEVEYQGDLSNVLIEGEIPRNTSLSQVLQVLKAANINFTITGRKLIVSP</sequence>
<proteinExistence type="predicted"/>
<dbReference type="EMBL" id="JAVDTF010000006">
    <property type="protein sequence ID" value="MDR6786116.1"/>
    <property type="molecule type" value="Genomic_DNA"/>
</dbReference>
<reference evidence="1" key="1">
    <citation type="submission" date="2023-07" db="EMBL/GenBank/DDBJ databases">
        <title>Sorghum-associated microbial communities from plants grown in Nebraska, USA.</title>
        <authorList>
            <person name="Schachtman D."/>
        </authorList>
    </citation>
    <scope>NUCLEOTIDE SEQUENCE</scope>
    <source>
        <strain evidence="1">2697</strain>
    </source>
</reference>
<evidence type="ECO:0000313" key="2">
    <source>
        <dbReference type="Proteomes" id="UP001246858"/>
    </source>
</evidence>
<protein>
    <submittedName>
        <fullName evidence="1">Ferric-dicitrate binding protein FerR (Iron transport regulator)</fullName>
    </submittedName>
</protein>
<gene>
    <name evidence="1" type="ORF">J2X78_004709</name>
</gene>
<evidence type="ECO:0000313" key="1">
    <source>
        <dbReference type="EMBL" id="MDR6786116.1"/>
    </source>
</evidence>
<organism evidence="1 2">
    <name type="scientific">Pedobacter africanus</name>
    <dbReference type="NCBI Taxonomy" id="151894"/>
    <lineage>
        <taxon>Bacteria</taxon>
        <taxon>Pseudomonadati</taxon>
        <taxon>Bacteroidota</taxon>
        <taxon>Sphingobacteriia</taxon>
        <taxon>Sphingobacteriales</taxon>
        <taxon>Sphingobacteriaceae</taxon>
        <taxon>Pedobacter</taxon>
    </lineage>
</organism>
<keyword evidence="2" id="KW-1185">Reference proteome</keyword>
<comment type="caution">
    <text evidence="1">The sequence shown here is derived from an EMBL/GenBank/DDBJ whole genome shotgun (WGS) entry which is preliminary data.</text>
</comment>